<sequence>MNEIQKEEKISIDRFDIIMKNFSSTVNNFSARINQQIIDTRRSIEGNYRTVFFGMFFTQKP</sequence>
<evidence type="ECO:0000313" key="2">
    <source>
        <dbReference type="Proteomes" id="UP000484858"/>
    </source>
</evidence>
<comment type="caution">
    <text evidence="1">The sequence shown here is derived from an EMBL/GenBank/DDBJ whole genome shotgun (WGS) entry which is preliminary data.</text>
</comment>
<accession>A0A829X657</accession>
<name>A0A829X657_GLUOY</name>
<organism evidence="1 2">
    <name type="scientific">Gluconobacter oxydans NBRC 3293</name>
    <dbReference type="NCBI Taxonomy" id="1315969"/>
    <lineage>
        <taxon>Bacteria</taxon>
        <taxon>Pseudomonadati</taxon>
        <taxon>Pseudomonadota</taxon>
        <taxon>Alphaproteobacteria</taxon>
        <taxon>Acetobacterales</taxon>
        <taxon>Acetobacteraceae</taxon>
        <taxon>Gluconobacter</taxon>
    </lineage>
</organism>
<evidence type="ECO:0000313" key="1">
    <source>
        <dbReference type="EMBL" id="GEM16016.1"/>
    </source>
</evidence>
<dbReference type="AlphaFoldDB" id="A0A829X657"/>
<gene>
    <name evidence="1" type="ORF">NBRC3293_0513</name>
</gene>
<proteinExistence type="predicted"/>
<reference evidence="1 2" key="1">
    <citation type="submission" date="2013-04" db="EMBL/GenBank/DDBJ databases">
        <title>Gluconobacter oxydans NBRC 3293 whole genome sequence.</title>
        <authorList>
            <person name="Matsutani M."/>
            <person name="Yakushi T."/>
            <person name="Matsushita K."/>
        </authorList>
    </citation>
    <scope>NUCLEOTIDE SEQUENCE [LARGE SCALE GENOMIC DNA]</scope>
    <source>
        <strain evidence="1 2">NBRC 3293</strain>
    </source>
</reference>
<protein>
    <submittedName>
        <fullName evidence="1">Uncharacterized protein</fullName>
    </submittedName>
</protein>
<dbReference type="Proteomes" id="UP000484858">
    <property type="component" value="Unassembled WGS sequence"/>
</dbReference>
<dbReference type="EMBL" id="BARJ01000002">
    <property type="protein sequence ID" value="GEM16016.1"/>
    <property type="molecule type" value="Genomic_DNA"/>
</dbReference>